<organism evidence="6 7">
    <name type="scientific">Halomonas kalidii</name>
    <dbReference type="NCBI Taxonomy" id="3043293"/>
    <lineage>
        <taxon>Bacteria</taxon>
        <taxon>Pseudomonadati</taxon>
        <taxon>Pseudomonadota</taxon>
        <taxon>Gammaproteobacteria</taxon>
        <taxon>Oceanospirillales</taxon>
        <taxon>Halomonadaceae</taxon>
        <taxon>Halomonas</taxon>
    </lineage>
</organism>
<comment type="subcellular location">
    <subcellularLocation>
        <location evidence="1">Membrane</location>
        <topology evidence="1">Multi-pass membrane protein</topology>
    </subcellularLocation>
</comment>
<dbReference type="Proteomes" id="UP001244242">
    <property type="component" value="Unassembled WGS sequence"/>
</dbReference>
<keyword evidence="3 5" id="KW-1133">Transmembrane helix</keyword>
<gene>
    <name evidence="6" type="ORF">QLQ84_18395</name>
</gene>
<feature type="transmembrane region" description="Helical" evidence="5">
    <location>
        <begin position="6"/>
        <end position="29"/>
    </location>
</feature>
<keyword evidence="7" id="KW-1185">Reference proteome</keyword>
<comment type="caution">
    <text evidence="6">The sequence shown here is derived from an EMBL/GenBank/DDBJ whole genome shotgun (WGS) entry which is preliminary data.</text>
</comment>
<dbReference type="InterPro" id="IPR002657">
    <property type="entry name" value="BilAc:Na_symport/Acr3"/>
</dbReference>
<evidence type="ECO:0000256" key="3">
    <source>
        <dbReference type="ARBA" id="ARBA00022989"/>
    </source>
</evidence>
<feature type="transmembrane region" description="Helical" evidence="5">
    <location>
        <begin position="196"/>
        <end position="218"/>
    </location>
</feature>
<feature type="transmembrane region" description="Helical" evidence="5">
    <location>
        <begin position="261"/>
        <end position="284"/>
    </location>
</feature>
<dbReference type="RefSeq" id="WP_282723191.1">
    <property type="nucleotide sequence ID" value="NZ_JASCQO010000049.1"/>
</dbReference>
<keyword evidence="2 5" id="KW-0812">Transmembrane</keyword>
<evidence type="ECO:0000256" key="4">
    <source>
        <dbReference type="ARBA" id="ARBA00023136"/>
    </source>
</evidence>
<protein>
    <submittedName>
        <fullName evidence="6">Bile acid:sodium symporter family protein</fullName>
    </submittedName>
</protein>
<dbReference type="PANTHER" id="PTHR10361:SF24">
    <property type="entry name" value="P3 PROTEIN"/>
    <property type="match status" value="1"/>
</dbReference>
<evidence type="ECO:0000256" key="1">
    <source>
        <dbReference type="ARBA" id="ARBA00004141"/>
    </source>
</evidence>
<feature type="transmembrane region" description="Helical" evidence="5">
    <location>
        <begin position="96"/>
        <end position="116"/>
    </location>
</feature>
<dbReference type="InterPro" id="IPR038770">
    <property type="entry name" value="Na+/solute_symporter_sf"/>
</dbReference>
<evidence type="ECO:0000313" key="7">
    <source>
        <dbReference type="Proteomes" id="UP001244242"/>
    </source>
</evidence>
<name>A0ABT6VSK4_9GAMM</name>
<accession>A0ABT6VSK4</accession>
<feature type="transmembrane region" description="Helical" evidence="5">
    <location>
        <begin position="68"/>
        <end position="89"/>
    </location>
</feature>
<dbReference type="InterPro" id="IPR004710">
    <property type="entry name" value="Bilac:Na_transpt"/>
</dbReference>
<dbReference type="Gene3D" id="1.20.1530.20">
    <property type="match status" value="1"/>
</dbReference>
<keyword evidence="4 5" id="KW-0472">Membrane</keyword>
<sequence>MSAEWLSQVVLPWVLASVMMAMGLNLTGADFVRTWHHPRRVLLGTGLQMLALPLLAWGLVLLLPLPPLAAAGLLLVALVPGGATSNMFSYLVQGDLALSVSLTAIAAVLAPFTLPLVMGWNLERLGLTAPGFSLPYWHTVGQLLLVTLLPVLAGMLLRRSLPVCWLAWLLPKVKVFTGVAMIAVVAALFISHAERLPALLSLETLAVLLLCTLGMTLGRQLARRLRLPHASVRAITVEVGVQNAGVAMMVAFVILQQPAIGLVPLLYGLLMNVPVFLWLFACLWRDRQFATAVAHRPVLSPGPAGPGEGRVHGGDEERS</sequence>
<feature type="transmembrane region" description="Helical" evidence="5">
    <location>
        <begin position="136"/>
        <end position="157"/>
    </location>
</feature>
<dbReference type="Pfam" id="PF01758">
    <property type="entry name" value="SBF"/>
    <property type="match status" value="1"/>
</dbReference>
<evidence type="ECO:0000313" key="6">
    <source>
        <dbReference type="EMBL" id="MDI5935766.1"/>
    </source>
</evidence>
<dbReference type="PANTHER" id="PTHR10361">
    <property type="entry name" value="SODIUM-BILE ACID COTRANSPORTER"/>
    <property type="match status" value="1"/>
</dbReference>
<reference evidence="6 7" key="1">
    <citation type="submission" date="2023-04" db="EMBL/GenBank/DDBJ databases">
        <title>Halomonas strains isolated from rhizosphere soil.</title>
        <authorList>
            <person name="Xu L."/>
            <person name="Sun J.-Q."/>
        </authorList>
    </citation>
    <scope>NUCLEOTIDE SEQUENCE [LARGE SCALE GENOMIC DNA]</scope>
    <source>
        <strain evidence="6 7">LN1S58</strain>
    </source>
</reference>
<dbReference type="EMBL" id="JASCQO010000049">
    <property type="protein sequence ID" value="MDI5935766.1"/>
    <property type="molecule type" value="Genomic_DNA"/>
</dbReference>
<evidence type="ECO:0000256" key="2">
    <source>
        <dbReference type="ARBA" id="ARBA00022692"/>
    </source>
</evidence>
<proteinExistence type="predicted"/>
<feature type="transmembrane region" description="Helical" evidence="5">
    <location>
        <begin position="169"/>
        <end position="190"/>
    </location>
</feature>
<feature type="transmembrane region" description="Helical" evidence="5">
    <location>
        <begin position="41"/>
        <end position="62"/>
    </location>
</feature>
<feature type="transmembrane region" description="Helical" evidence="5">
    <location>
        <begin position="230"/>
        <end position="255"/>
    </location>
</feature>
<evidence type="ECO:0000256" key="5">
    <source>
        <dbReference type="SAM" id="Phobius"/>
    </source>
</evidence>